<evidence type="ECO:0000256" key="2">
    <source>
        <dbReference type="ARBA" id="ARBA00023157"/>
    </source>
</evidence>
<keyword evidence="5" id="KW-0472">Membrane</keyword>
<keyword evidence="3" id="KW-0378">Hydrolase</keyword>
<dbReference type="PANTHER" id="PTHR22762:SF131">
    <property type="entry name" value="GLYCOSIDE HYDROLASE FAMILY 31 N-TERMINAL DOMAIN-CONTAINING PROTEIN"/>
    <property type="match status" value="1"/>
</dbReference>
<accession>A0ABP1RWZ9</accession>
<evidence type="ECO:0000313" key="8">
    <source>
        <dbReference type="EMBL" id="CAL8138030.1"/>
    </source>
</evidence>
<dbReference type="InterPro" id="IPR013780">
    <property type="entry name" value="Glyco_hydro_b"/>
</dbReference>
<evidence type="ECO:0000313" key="9">
    <source>
        <dbReference type="Proteomes" id="UP001642540"/>
    </source>
</evidence>
<dbReference type="InterPro" id="IPR044913">
    <property type="entry name" value="P_trefoil_dom_sf"/>
</dbReference>
<dbReference type="EMBL" id="CAXLJM020000121">
    <property type="protein sequence ID" value="CAL8138030.1"/>
    <property type="molecule type" value="Genomic_DNA"/>
</dbReference>
<organism evidence="8 9">
    <name type="scientific">Orchesella dallaii</name>
    <dbReference type="NCBI Taxonomy" id="48710"/>
    <lineage>
        <taxon>Eukaryota</taxon>
        <taxon>Metazoa</taxon>
        <taxon>Ecdysozoa</taxon>
        <taxon>Arthropoda</taxon>
        <taxon>Hexapoda</taxon>
        <taxon>Collembola</taxon>
        <taxon>Entomobryomorpha</taxon>
        <taxon>Entomobryoidea</taxon>
        <taxon>Orchesellidae</taxon>
        <taxon>Orchesellinae</taxon>
        <taxon>Orchesella</taxon>
    </lineage>
</organism>
<evidence type="ECO:0000259" key="6">
    <source>
        <dbReference type="Pfam" id="PF01055"/>
    </source>
</evidence>
<reference evidence="8 9" key="1">
    <citation type="submission" date="2024-08" db="EMBL/GenBank/DDBJ databases">
        <authorList>
            <person name="Cucini C."/>
            <person name="Frati F."/>
        </authorList>
    </citation>
    <scope>NUCLEOTIDE SEQUENCE [LARGE SCALE GENOMIC DNA]</scope>
</reference>
<dbReference type="Pfam" id="PF21365">
    <property type="entry name" value="Glyco_hydro_31_3rd"/>
    <property type="match status" value="1"/>
</dbReference>
<dbReference type="CDD" id="cd14752">
    <property type="entry name" value="GH31_N"/>
    <property type="match status" value="1"/>
</dbReference>
<dbReference type="InterPro" id="IPR000322">
    <property type="entry name" value="Glyco_hydro_31_TIM"/>
</dbReference>
<feature type="domain" description="Glycoside hydrolase family 31 TIM barrel" evidence="6">
    <location>
        <begin position="374"/>
        <end position="734"/>
    </location>
</feature>
<dbReference type="Gene3D" id="4.10.110.10">
    <property type="entry name" value="Spasmolytic Protein, domain 1"/>
    <property type="match status" value="1"/>
</dbReference>
<proteinExistence type="inferred from homology"/>
<dbReference type="SUPFAM" id="SSF57492">
    <property type="entry name" value="Trefoil"/>
    <property type="match status" value="1"/>
</dbReference>
<dbReference type="Gene3D" id="2.60.40.1180">
    <property type="entry name" value="Golgi alpha-mannosidase II"/>
    <property type="match status" value="1"/>
</dbReference>
<dbReference type="InterPro" id="IPR017853">
    <property type="entry name" value="GH"/>
</dbReference>
<evidence type="ECO:0000259" key="7">
    <source>
        <dbReference type="Pfam" id="PF21365"/>
    </source>
</evidence>
<keyword evidence="3" id="KW-0326">Glycosidase</keyword>
<dbReference type="Pfam" id="PF01055">
    <property type="entry name" value="Glyco_hydro_31_2nd"/>
    <property type="match status" value="1"/>
</dbReference>
<dbReference type="Gene3D" id="2.60.40.1760">
    <property type="entry name" value="glycosyl hydrolase (family 31)"/>
    <property type="match status" value="1"/>
</dbReference>
<name>A0ABP1RWZ9_9HEXA</name>
<dbReference type="Proteomes" id="UP001642540">
    <property type="component" value="Unassembled WGS sequence"/>
</dbReference>
<keyword evidence="5" id="KW-1133">Transmembrane helix</keyword>
<comment type="caution">
    <text evidence="8">The sequence shown here is derived from an EMBL/GenBank/DDBJ whole genome shotgun (WGS) entry which is preliminary data.</text>
</comment>
<dbReference type="Gene3D" id="3.20.20.80">
    <property type="entry name" value="Glycosidases"/>
    <property type="match status" value="1"/>
</dbReference>
<keyword evidence="9" id="KW-1185">Reference proteome</keyword>
<dbReference type="InterPro" id="IPR048395">
    <property type="entry name" value="Glyco_hydro_31_C"/>
</dbReference>
<evidence type="ECO:0000256" key="3">
    <source>
        <dbReference type="RuleBase" id="RU361185"/>
    </source>
</evidence>
<evidence type="ECO:0000256" key="4">
    <source>
        <dbReference type="SAM" id="MobiDB-lite"/>
    </source>
</evidence>
<keyword evidence="2" id="KW-1015">Disulfide bond</keyword>
<comment type="similarity">
    <text evidence="1 3">Belongs to the glycosyl hydrolase 31 family.</text>
</comment>
<protein>
    <recommendedName>
        <fullName evidence="10">Maltase-glucoamylase, intestinal</fullName>
    </recommendedName>
</protein>
<feature type="region of interest" description="Disordered" evidence="4">
    <location>
        <begin position="196"/>
        <end position="216"/>
    </location>
</feature>
<gene>
    <name evidence="8" type="ORF">ODALV1_LOCUS27190</name>
</gene>
<evidence type="ECO:0008006" key="10">
    <source>
        <dbReference type="Google" id="ProtNLM"/>
    </source>
</evidence>
<evidence type="ECO:0000256" key="5">
    <source>
        <dbReference type="SAM" id="Phobius"/>
    </source>
</evidence>
<sequence length="984" mass="111217">MGGWISNVKPQDDQENLEQIRRYEEKIYDDGTFGYSDELDKRKVGWLDQIIYNPHIRIFYVLILALILGIVIPMIIFITKLENDDRTIYGSCLINENARFECLLNAAEIVDKETCYRALCCWEDSVDLEFNCYHSFPSAYQYTTSNVQVNTINGTEYTSVDTTQNHPDRMAALKVLTHWEAEDHLVVEVFNKNKFPSRGQGQSEASRKQGGNKKSSITADEPLVVEWGNANSYFYIRVGRHETDETIFDTRLGPVIVTDNYIAFATTLSTPYFLGLKGGQGAVSSLKYGVINGFESAELPFYISYEKSGHWHGVLIDTTDPMVVQVVQAPGIMFHVETDFPELNLHFFPGPTQADIISQLHNHIRKKHSIDRPPVIPPYWGLGLHLCRKADNGSVVLDELTQLFQENKAIAYDSDCIEEYLRHPIDEERFENLTDILTLLKENSKKVVLSQKVTAPWDTGEIDLIYDDDVWLQNGTNLTNTTPLLGKVDNVTVTYFDFFNPKLSSFPIMPNISLLNGLSLSENFPILYNNSICQTPESLIQAMFTTSNSSTTNLNSSLYWTSMCPEALHTVRYGDNGAPTYTSHLTLHNTYGEQALKTVYTTLADETLNPNGTEMLVTSSSIWTSSMYYGGFNGLQVPFSWKGLQDSVAYAVRNYALSPMAGTPICGSMIFNMTIQKDNDLCLRWFQFGLLLPIARNSYDGNSSYGPLDLPDQYRGYVNSTIRKRYTYAPYYYTTLRQYQKDYIPIIKPMSFYFNFNAALTLVDQFMIGEAILAAPIIDRSVNRRAYFPPAVWYTVDGNTAWNSSNVGATQQITGHITETPLFFRGGYIIPTLLNPEGTSIEESLGGIANYTLIVALAPRRNSTGKLEVKSPHAENETHYVDFEARLDTTSNTFVLSVNATCGSPNSTAEDATIRTTIDQVRILGLPFAGTLNITMDVTEDQDIKYIYYYFGEENAVRIPNLNVNWCVTNRFEMIVTQSIETRR</sequence>
<dbReference type="SUPFAM" id="SSF51445">
    <property type="entry name" value="(Trans)glycosidases"/>
    <property type="match status" value="1"/>
</dbReference>
<feature type="transmembrane region" description="Helical" evidence="5">
    <location>
        <begin position="58"/>
        <end position="78"/>
    </location>
</feature>
<dbReference type="SUPFAM" id="SSF51011">
    <property type="entry name" value="Glycosyl hydrolase domain"/>
    <property type="match status" value="1"/>
</dbReference>
<keyword evidence="5" id="KW-0812">Transmembrane</keyword>
<evidence type="ECO:0000256" key="1">
    <source>
        <dbReference type="ARBA" id="ARBA00007806"/>
    </source>
</evidence>
<dbReference type="PANTHER" id="PTHR22762">
    <property type="entry name" value="ALPHA-GLUCOSIDASE"/>
    <property type="match status" value="1"/>
</dbReference>
<feature type="domain" description="Glycosyl hydrolase family 31 C-terminal" evidence="7">
    <location>
        <begin position="744"/>
        <end position="830"/>
    </location>
</feature>